<keyword evidence="4 11" id="KW-0812">Transmembrane</keyword>
<feature type="signal peptide" evidence="12">
    <location>
        <begin position="1"/>
        <end position="35"/>
    </location>
</feature>
<feature type="transmembrane region" description="Helical" evidence="11">
    <location>
        <begin position="400"/>
        <end position="422"/>
    </location>
</feature>
<evidence type="ECO:0000256" key="7">
    <source>
        <dbReference type="ARBA" id="ARBA00023004"/>
    </source>
</evidence>
<dbReference type="EMBL" id="JADDIV010000002">
    <property type="protein sequence ID" value="MBE7367114.1"/>
    <property type="molecule type" value="Genomic_DNA"/>
</dbReference>
<evidence type="ECO:0000256" key="6">
    <source>
        <dbReference type="ARBA" id="ARBA00022989"/>
    </source>
</evidence>
<keyword evidence="12" id="KW-0732">Signal</keyword>
<protein>
    <submittedName>
        <fullName evidence="14">Cytochrome c/FTR1 family iron permease</fullName>
    </submittedName>
</protein>
<evidence type="ECO:0000256" key="10">
    <source>
        <dbReference type="SAM" id="MobiDB-lite"/>
    </source>
</evidence>
<evidence type="ECO:0000256" key="3">
    <source>
        <dbReference type="ARBA" id="ARBA00022617"/>
    </source>
</evidence>
<feature type="transmembrane region" description="Helical" evidence="11">
    <location>
        <begin position="627"/>
        <end position="644"/>
    </location>
</feature>
<sequence>MQPQASLSLRAGRWLPAAALCLLLLTLGAARPALAAPTPAEAAQTVIHMLDYVGVDYPEFVQDGKVLDEAEYQEQKEFATQSLALVQQLPAHAEQAQLVAKARELLARIEAKAPGAEVSRRAAEVRGDVVRMYKVAVAPRAAPDLVRAATLFQAQCASCHGAQGRGDGPLARGMDPAPSNFHDAARMDQRSLYGLYNTISLGVNGTPMRSFNELSEADRWALAFFAADLRTTPELAARGEAAWKEGKGRESFQALQSLVMRAPGEIAAAGPDLGPLHAYLVRHPAALAAAGEPPLQFTRSRLADAVQAVRANDRAAARQHAITAYLEGFELVEAALDNVDPALRRDTEREMIALRAAITDGAPVEDIAARVARIDGLLDQADAKLGNEGLSPTTAFVSSLLILLREGLEAILVLAAIGAFVVKTGRRDALPYVHAGWIAAVLLGVVTWFVATHVIAVSGANRELTEGVTALLAAAMLLYVGWWLHGKSYAQAWNAFIRQQVTSALGRRTLWAMAGVSFLAVYRELFEVVLFYQTLWVQAGAGGRDAVLWGIAAAAVLLAVIGGAILKYSVRLPIGPFFGATSALLALLAVVFVGHGIAALQEAGVLRSTLVEFVEWPLLGVHPTAEGLAWQGAALAAVIGGWLLHRRRNQRPVTAAQPR</sequence>
<dbReference type="InterPro" id="IPR009056">
    <property type="entry name" value="Cyt_c-like_dom"/>
</dbReference>
<dbReference type="PANTHER" id="PTHR31632">
    <property type="entry name" value="IRON TRANSPORTER FTH1"/>
    <property type="match status" value="1"/>
</dbReference>
<feature type="transmembrane region" description="Helical" evidence="11">
    <location>
        <begin position="434"/>
        <end position="455"/>
    </location>
</feature>
<feature type="transmembrane region" description="Helical" evidence="11">
    <location>
        <begin position="505"/>
        <end position="526"/>
    </location>
</feature>
<dbReference type="Gene3D" id="1.10.760.10">
    <property type="entry name" value="Cytochrome c-like domain"/>
    <property type="match status" value="1"/>
</dbReference>
<dbReference type="PANTHER" id="PTHR31632:SF2">
    <property type="entry name" value="PLASMA MEMBRANE IRON PERMEASE"/>
    <property type="match status" value="1"/>
</dbReference>
<evidence type="ECO:0000313" key="15">
    <source>
        <dbReference type="Proteomes" id="UP000806285"/>
    </source>
</evidence>
<evidence type="ECO:0000256" key="8">
    <source>
        <dbReference type="ARBA" id="ARBA00023136"/>
    </source>
</evidence>
<dbReference type="InterPro" id="IPR036909">
    <property type="entry name" value="Cyt_c-like_dom_sf"/>
</dbReference>
<dbReference type="Pfam" id="PF03239">
    <property type="entry name" value="FTR1"/>
    <property type="match status" value="1"/>
</dbReference>
<evidence type="ECO:0000256" key="2">
    <source>
        <dbReference type="ARBA" id="ARBA00008333"/>
    </source>
</evidence>
<reference evidence="14 15" key="1">
    <citation type="submission" date="2020-10" db="EMBL/GenBank/DDBJ databases">
        <title>Ramlibacter sp. HM2 16S ribosomal RNA gene Genome sequencing and assembly.</title>
        <authorList>
            <person name="Kang M."/>
        </authorList>
    </citation>
    <scope>NUCLEOTIDE SEQUENCE [LARGE SCALE GENOMIC DNA]</scope>
    <source>
        <strain evidence="14 15">HM2</strain>
    </source>
</reference>
<dbReference type="Proteomes" id="UP000806285">
    <property type="component" value="Unassembled WGS sequence"/>
</dbReference>
<feature type="transmembrane region" description="Helical" evidence="11">
    <location>
        <begin position="578"/>
        <end position="600"/>
    </location>
</feature>
<keyword evidence="15" id="KW-1185">Reference proteome</keyword>
<keyword evidence="6 11" id="KW-1133">Transmembrane helix</keyword>
<organism evidence="14 15">
    <name type="scientific">Ramlibacter pallidus</name>
    <dbReference type="NCBI Taxonomy" id="2780087"/>
    <lineage>
        <taxon>Bacteria</taxon>
        <taxon>Pseudomonadati</taxon>
        <taxon>Pseudomonadota</taxon>
        <taxon>Betaproteobacteria</taxon>
        <taxon>Burkholderiales</taxon>
        <taxon>Comamonadaceae</taxon>
        <taxon>Ramlibacter</taxon>
    </lineage>
</organism>
<evidence type="ECO:0000313" key="14">
    <source>
        <dbReference type="EMBL" id="MBE7367114.1"/>
    </source>
</evidence>
<evidence type="ECO:0000259" key="13">
    <source>
        <dbReference type="PROSITE" id="PS51007"/>
    </source>
</evidence>
<keyword evidence="5 9" id="KW-0479">Metal-binding</keyword>
<evidence type="ECO:0000256" key="1">
    <source>
        <dbReference type="ARBA" id="ARBA00004141"/>
    </source>
</evidence>
<dbReference type="SUPFAM" id="SSF46626">
    <property type="entry name" value="Cytochrome c"/>
    <property type="match status" value="1"/>
</dbReference>
<accession>A0ABR9S1Y9</accession>
<keyword evidence="8 11" id="KW-0472">Membrane</keyword>
<evidence type="ECO:0000256" key="5">
    <source>
        <dbReference type="ARBA" id="ARBA00022723"/>
    </source>
</evidence>
<comment type="similarity">
    <text evidence="2">Belongs to the oxidase-dependent Fe transporter (OFeT) (TC 9.A.10.1) family.</text>
</comment>
<evidence type="ECO:0000256" key="4">
    <source>
        <dbReference type="ARBA" id="ARBA00022692"/>
    </source>
</evidence>
<dbReference type="InterPro" id="IPR004923">
    <property type="entry name" value="FTR1/Fip1/EfeU"/>
</dbReference>
<evidence type="ECO:0000256" key="9">
    <source>
        <dbReference type="PROSITE-ProRule" id="PRU00433"/>
    </source>
</evidence>
<feature type="chain" id="PRO_5046736951" evidence="12">
    <location>
        <begin position="36"/>
        <end position="659"/>
    </location>
</feature>
<feature type="region of interest" description="Disordered" evidence="10">
    <location>
        <begin position="163"/>
        <end position="182"/>
    </location>
</feature>
<comment type="subcellular location">
    <subcellularLocation>
        <location evidence="1">Membrane</location>
        <topology evidence="1">Multi-pass membrane protein</topology>
    </subcellularLocation>
</comment>
<name>A0ABR9S1Y9_9BURK</name>
<feature type="domain" description="Cytochrome c" evidence="13">
    <location>
        <begin position="143"/>
        <end position="230"/>
    </location>
</feature>
<evidence type="ECO:0000256" key="12">
    <source>
        <dbReference type="SAM" id="SignalP"/>
    </source>
</evidence>
<proteinExistence type="inferred from homology"/>
<keyword evidence="3 9" id="KW-0349">Heme</keyword>
<gene>
    <name evidence="14" type="ORF">IM787_06040</name>
</gene>
<feature type="transmembrane region" description="Helical" evidence="11">
    <location>
        <begin position="467"/>
        <end position="484"/>
    </location>
</feature>
<evidence type="ECO:0000256" key="11">
    <source>
        <dbReference type="SAM" id="Phobius"/>
    </source>
</evidence>
<comment type="caution">
    <text evidence="14">The sequence shown here is derived from an EMBL/GenBank/DDBJ whole genome shotgun (WGS) entry which is preliminary data.</text>
</comment>
<dbReference type="PROSITE" id="PS51007">
    <property type="entry name" value="CYTC"/>
    <property type="match status" value="1"/>
</dbReference>
<feature type="transmembrane region" description="Helical" evidence="11">
    <location>
        <begin position="546"/>
        <end position="566"/>
    </location>
</feature>
<keyword evidence="7 9" id="KW-0408">Iron</keyword>
<dbReference type="Pfam" id="PF00034">
    <property type="entry name" value="Cytochrom_C"/>
    <property type="match status" value="1"/>
</dbReference>